<evidence type="ECO:0000313" key="2">
    <source>
        <dbReference type="Proteomes" id="UP001295423"/>
    </source>
</evidence>
<name>A0AAD2G552_9STRA</name>
<keyword evidence="2" id="KW-1185">Reference proteome</keyword>
<evidence type="ECO:0000313" key="1">
    <source>
        <dbReference type="EMBL" id="CAJ1959907.1"/>
    </source>
</evidence>
<organism evidence="1 2">
    <name type="scientific">Cylindrotheca closterium</name>
    <dbReference type="NCBI Taxonomy" id="2856"/>
    <lineage>
        <taxon>Eukaryota</taxon>
        <taxon>Sar</taxon>
        <taxon>Stramenopiles</taxon>
        <taxon>Ochrophyta</taxon>
        <taxon>Bacillariophyta</taxon>
        <taxon>Bacillariophyceae</taxon>
        <taxon>Bacillariophycidae</taxon>
        <taxon>Bacillariales</taxon>
        <taxon>Bacillariaceae</taxon>
        <taxon>Cylindrotheca</taxon>
    </lineage>
</organism>
<proteinExistence type="predicted"/>
<gene>
    <name evidence="1" type="ORF">CYCCA115_LOCUS18326</name>
</gene>
<feature type="non-terminal residue" evidence="1">
    <location>
        <position position="1"/>
    </location>
</feature>
<protein>
    <submittedName>
        <fullName evidence="1">Uncharacterized protein</fullName>
    </submittedName>
</protein>
<comment type="caution">
    <text evidence="1">The sequence shown here is derived from an EMBL/GenBank/DDBJ whole genome shotgun (WGS) entry which is preliminary data.</text>
</comment>
<dbReference type="EMBL" id="CAKOGP040002029">
    <property type="protein sequence ID" value="CAJ1959907.1"/>
    <property type="molecule type" value="Genomic_DNA"/>
</dbReference>
<accession>A0AAD2G552</accession>
<dbReference type="AlphaFoldDB" id="A0AAD2G552"/>
<reference evidence="1" key="1">
    <citation type="submission" date="2023-08" db="EMBL/GenBank/DDBJ databases">
        <authorList>
            <person name="Audoor S."/>
            <person name="Bilcke G."/>
        </authorList>
    </citation>
    <scope>NUCLEOTIDE SEQUENCE</scope>
</reference>
<dbReference type="Proteomes" id="UP001295423">
    <property type="component" value="Unassembled WGS sequence"/>
</dbReference>
<sequence>MGAFTETFLTYIHIYTKMAIFAASSINSVAVIWGYSAGGTVSNMDD</sequence>